<accession>B7B531</accession>
<dbReference type="Proteomes" id="UP000005510">
    <property type="component" value="Unassembled WGS sequence"/>
</dbReference>
<dbReference type="AlphaFoldDB" id="B7B531"/>
<reference evidence="1 2" key="2">
    <citation type="submission" date="2008-10" db="EMBL/GenBank/DDBJ databases">
        <authorList>
            <person name="Fulton L."/>
            <person name="Clifton S."/>
            <person name="Fulton B."/>
            <person name="Xu J."/>
            <person name="Minx P."/>
            <person name="Pepin K.H."/>
            <person name="Johnson M."/>
            <person name="Bhonagiri V."/>
            <person name="Nash W.E."/>
            <person name="Mardis E.R."/>
            <person name="Wilson R.K."/>
        </authorList>
    </citation>
    <scope>NUCLEOTIDE SEQUENCE [LARGE SCALE GENOMIC DNA]</scope>
    <source>
        <strain evidence="1 2">DSM 18315</strain>
    </source>
</reference>
<evidence type="ECO:0000313" key="1">
    <source>
        <dbReference type="EMBL" id="EEC98451.1"/>
    </source>
</evidence>
<name>B7B531_9BACT</name>
<sequence>RHFSFHIPILLINNDLHYKKATKTIQKSNCFQPLAKSPHISIKIKIINHIQTNLLLSSSEAKNGKNCRFRNFLLEKPPLLLKIYKIRCIGCLA</sequence>
<dbReference type="STRING" id="537006.PRABACTJOHN_00123"/>
<gene>
    <name evidence="1" type="ORF">PRABACTJOHN_00123</name>
</gene>
<proteinExistence type="predicted"/>
<organism evidence="1 2">
    <name type="scientific">Parabacteroides johnsonii DSM 18315</name>
    <dbReference type="NCBI Taxonomy" id="537006"/>
    <lineage>
        <taxon>Bacteria</taxon>
        <taxon>Pseudomonadati</taxon>
        <taxon>Bacteroidota</taxon>
        <taxon>Bacteroidia</taxon>
        <taxon>Bacteroidales</taxon>
        <taxon>Tannerellaceae</taxon>
        <taxon>Parabacteroides</taxon>
    </lineage>
</organism>
<protein>
    <submittedName>
        <fullName evidence="1">Uncharacterized protein</fullName>
    </submittedName>
</protein>
<reference evidence="1 2" key="1">
    <citation type="submission" date="2008-10" db="EMBL/GenBank/DDBJ databases">
        <title>Draft genome sequence of Parabacteroides johnsonii (DSM 18315).</title>
        <authorList>
            <person name="Sudarsanam P."/>
            <person name="Ley R."/>
            <person name="Guruge J."/>
            <person name="Turnbaugh P.J."/>
            <person name="Mahowald M."/>
            <person name="Liep D."/>
            <person name="Gordon J."/>
        </authorList>
    </citation>
    <scope>NUCLEOTIDE SEQUENCE [LARGE SCALE GENOMIC DNA]</scope>
    <source>
        <strain evidence="1 2">DSM 18315</strain>
    </source>
</reference>
<comment type="caution">
    <text evidence="1">The sequence shown here is derived from an EMBL/GenBank/DDBJ whole genome shotgun (WGS) entry which is preliminary data.</text>
</comment>
<evidence type="ECO:0000313" key="2">
    <source>
        <dbReference type="Proteomes" id="UP000005510"/>
    </source>
</evidence>
<feature type="non-terminal residue" evidence="1">
    <location>
        <position position="1"/>
    </location>
</feature>
<dbReference type="EMBL" id="ABYH01000021">
    <property type="protein sequence ID" value="EEC98451.1"/>
    <property type="molecule type" value="Genomic_DNA"/>
</dbReference>
<dbReference type="HOGENOM" id="CLU_2404671_0_0_10"/>